<evidence type="ECO:0000256" key="5">
    <source>
        <dbReference type="ARBA" id="ARBA00022829"/>
    </source>
</evidence>
<evidence type="ECO:0000256" key="3">
    <source>
        <dbReference type="ARBA" id="ARBA00022490"/>
    </source>
</evidence>
<dbReference type="CDD" id="cd00798">
    <property type="entry name" value="INT_XerDC_C"/>
    <property type="match status" value="1"/>
</dbReference>
<dbReference type="InterPro" id="IPR023009">
    <property type="entry name" value="Tyrosine_recombinase_XerC/XerD"/>
</dbReference>
<dbReference type="InterPro" id="IPR050090">
    <property type="entry name" value="Tyrosine_recombinase_XerCD"/>
</dbReference>
<dbReference type="AlphaFoldDB" id="A0A916NH59"/>
<dbReference type="InterPro" id="IPR044068">
    <property type="entry name" value="CB"/>
</dbReference>
<dbReference type="GO" id="GO:0007059">
    <property type="term" value="P:chromosome segregation"/>
    <property type="evidence" value="ECO:0007669"/>
    <property type="project" value="UniProtKB-UniRule"/>
</dbReference>
<dbReference type="HAMAP" id="MF_01808">
    <property type="entry name" value="Recomb_XerC_XerD"/>
    <property type="match status" value="1"/>
</dbReference>
<evidence type="ECO:0000256" key="2">
    <source>
        <dbReference type="ARBA" id="ARBA00010450"/>
    </source>
</evidence>
<protein>
    <recommendedName>
        <fullName evidence="7">Tyrosine recombinase XerC</fullName>
    </recommendedName>
</protein>
<dbReference type="Proteomes" id="UP000693672">
    <property type="component" value="Unassembled WGS sequence"/>
</dbReference>
<dbReference type="PANTHER" id="PTHR30349">
    <property type="entry name" value="PHAGE INTEGRASE-RELATED"/>
    <property type="match status" value="1"/>
</dbReference>
<reference evidence="11" key="1">
    <citation type="submission" date="2021-06" db="EMBL/GenBank/DDBJ databases">
        <authorList>
            <person name="Criscuolo A."/>
        </authorList>
    </citation>
    <scope>NUCLEOTIDE SEQUENCE</scope>
    <source>
        <strain evidence="11">CIP111600</strain>
    </source>
</reference>
<dbReference type="PANTHER" id="PTHR30349:SF81">
    <property type="entry name" value="TYROSINE RECOMBINASE XERC"/>
    <property type="match status" value="1"/>
</dbReference>
<name>A0A916NH59_9BACL</name>
<sequence length="299" mass="33985">MKRDLQSFIQYLTEEKGLAPNTLESYHRDLIQYIEYLEHSGVQLLKDSGKVHVSGYLLKLKQLGRATATISRSTVSIRSFYQYMVRERRLDSDPTLMLETPKLEKRLPIILSVQDVEKLLEAPRTTSLSGMRDKAMLEVLYATGIRVSELISLDVDSVNPGLGFVRCGGNSGKERIIPLGKVASKYVTAYTDTVRRKLLKPGKIENALFVNHLGTRITRQGFWKIIKRYAQESEIRSEITPHTLRHSFAAHLLENGADLRSVQEMLGHADISTTQIYAQVARGKMKDVYDRTHPRAKIE</sequence>
<dbReference type="GO" id="GO:0006313">
    <property type="term" value="P:DNA transposition"/>
    <property type="evidence" value="ECO:0007669"/>
    <property type="project" value="UniProtKB-UniRule"/>
</dbReference>
<keyword evidence="7" id="KW-0233">DNA recombination</keyword>
<dbReference type="PROSITE" id="PS51900">
    <property type="entry name" value="CB"/>
    <property type="match status" value="1"/>
</dbReference>
<dbReference type="InterPro" id="IPR002104">
    <property type="entry name" value="Integrase_catalytic"/>
</dbReference>
<keyword evidence="12" id="KW-1185">Reference proteome</keyword>
<feature type="active site" evidence="7">
    <location>
        <position position="146"/>
    </location>
</feature>
<comment type="similarity">
    <text evidence="2">Belongs to the 'phage' integrase family. XerD subfamily.</text>
</comment>
<dbReference type="PROSITE" id="PS51898">
    <property type="entry name" value="TYR_RECOMBINASE"/>
    <property type="match status" value="1"/>
</dbReference>
<evidence type="ECO:0000256" key="7">
    <source>
        <dbReference type="HAMAP-Rule" id="MF_01808"/>
    </source>
</evidence>
<dbReference type="InterPro" id="IPR004107">
    <property type="entry name" value="Integrase_SAM-like_N"/>
</dbReference>
<comment type="subunit">
    <text evidence="7">Forms a cyclic heterotetrameric complex composed of two molecules of XerC and two molecules of XerD.</text>
</comment>
<dbReference type="EMBL" id="CAJVAS010000004">
    <property type="protein sequence ID" value="CAG7612163.1"/>
    <property type="molecule type" value="Genomic_DNA"/>
</dbReference>
<dbReference type="InterPro" id="IPR011932">
    <property type="entry name" value="Recomb_XerD"/>
</dbReference>
<evidence type="ECO:0000259" key="10">
    <source>
        <dbReference type="PROSITE" id="PS51900"/>
    </source>
</evidence>
<evidence type="ECO:0000313" key="12">
    <source>
        <dbReference type="Proteomes" id="UP000693672"/>
    </source>
</evidence>
<evidence type="ECO:0000256" key="8">
    <source>
        <dbReference type="PROSITE-ProRule" id="PRU01248"/>
    </source>
</evidence>
<dbReference type="GO" id="GO:0005737">
    <property type="term" value="C:cytoplasm"/>
    <property type="evidence" value="ECO:0007669"/>
    <property type="project" value="UniProtKB-SubCell"/>
</dbReference>
<comment type="subcellular location">
    <subcellularLocation>
        <location evidence="1 7">Cytoplasm</location>
    </subcellularLocation>
</comment>
<feature type="domain" description="Tyr recombinase" evidence="9">
    <location>
        <begin position="106"/>
        <end position="290"/>
    </location>
</feature>
<accession>A0A916NH59</accession>
<keyword evidence="6 7" id="KW-0131">Cell cycle</keyword>
<dbReference type="NCBIfam" id="TIGR02225">
    <property type="entry name" value="recomb_XerD"/>
    <property type="match status" value="1"/>
</dbReference>
<dbReference type="GO" id="GO:0051301">
    <property type="term" value="P:cell division"/>
    <property type="evidence" value="ECO:0007669"/>
    <property type="project" value="UniProtKB-KW"/>
</dbReference>
<feature type="active site" description="O-(3'-phospho-DNA)-tyrosine intermediate" evidence="7">
    <location>
        <position position="277"/>
    </location>
</feature>
<evidence type="ECO:0000259" key="9">
    <source>
        <dbReference type="PROSITE" id="PS51898"/>
    </source>
</evidence>
<feature type="active site" evidence="7">
    <location>
        <position position="242"/>
    </location>
</feature>
<keyword evidence="5 7" id="KW-0159">Chromosome partition</keyword>
<feature type="active site" evidence="7">
    <location>
        <position position="245"/>
    </location>
</feature>
<gene>
    <name evidence="11" type="primary">xerD</name>
    <name evidence="7" type="synonym">xerC</name>
    <name evidence="11" type="ORF">PAESOLCIP111_01491</name>
</gene>
<proteinExistence type="inferred from homology"/>
<dbReference type="NCBIfam" id="NF001399">
    <property type="entry name" value="PRK00283.1"/>
    <property type="match status" value="1"/>
</dbReference>
<dbReference type="GO" id="GO:0003677">
    <property type="term" value="F:DNA binding"/>
    <property type="evidence" value="ECO:0007669"/>
    <property type="project" value="UniProtKB-UniRule"/>
</dbReference>
<comment type="caution">
    <text evidence="11">The sequence shown here is derived from an EMBL/GenBank/DDBJ whole genome shotgun (WGS) entry which is preliminary data.</text>
</comment>
<dbReference type="Pfam" id="PF00589">
    <property type="entry name" value="Phage_integrase"/>
    <property type="match status" value="1"/>
</dbReference>
<evidence type="ECO:0000256" key="6">
    <source>
        <dbReference type="ARBA" id="ARBA00023306"/>
    </source>
</evidence>
<evidence type="ECO:0000256" key="4">
    <source>
        <dbReference type="ARBA" id="ARBA00022618"/>
    </source>
</evidence>
<keyword evidence="4 7" id="KW-0132">Cell division</keyword>
<dbReference type="Pfam" id="PF02899">
    <property type="entry name" value="Phage_int_SAM_1"/>
    <property type="match status" value="1"/>
</dbReference>
<keyword evidence="3 7" id="KW-0963">Cytoplasm</keyword>
<keyword evidence="7 8" id="KW-0238">DNA-binding</keyword>
<keyword evidence="7" id="KW-0229">DNA integration</keyword>
<dbReference type="RefSeq" id="WP_218091286.1">
    <property type="nucleotide sequence ID" value="NZ_CAJVAS010000004.1"/>
</dbReference>
<organism evidence="11 12">
    <name type="scientific">Paenibacillus solanacearum</name>
    <dbReference type="NCBI Taxonomy" id="2048548"/>
    <lineage>
        <taxon>Bacteria</taxon>
        <taxon>Bacillati</taxon>
        <taxon>Bacillota</taxon>
        <taxon>Bacilli</taxon>
        <taxon>Bacillales</taxon>
        <taxon>Paenibacillaceae</taxon>
        <taxon>Paenibacillus</taxon>
    </lineage>
</organism>
<comment type="similarity">
    <text evidence="7">Belongs to the 'phage' integrase family. XerC subfamily.</text>
</comment>
<dbReference type="GO" id="GO:0009037">
    <property type="term" value="F:tyrosine-based site-specific recombinase activity"/>
    <property type="evidence" value="ECO:0007669"/>
    <property type="project" value="UniProtKB-UniRule"/>
</dbReference>
<comment type="function">
    <text evidence="7">Site-specific tyrosine recombinase, which acts by catalyzing the cutting and rejoining of the recombining DNA molecules. The XerC-XerD complex is essential to convert dimers of the bacterial chromosome into monomers to permit their segregation at cell division. It also contributes to the segregational stability of plasmids.</text>
</comment>
<evidence type="ECO:0000313" key="11">
    <source>
        <dbReference type="EMBL" id="CAG7612163.1"/>
    </source>
</evidence>
<feature type="active site" evidence="7">
    <location>
        <position position="268"/>
    </location>
</feature>
<evidence type="ECO:0000256" key="1">
    <source>
        <dbReference type="ARBA" id="ARBA00004496"/>
    </source>
</evidence>
<feature type="domain" description="Core-binding (CB)" evidence="10">
    <location>
        <begin position="1"/>
        <end position="85"/>
    </location>
</feature>
<comment type="caution">
    <text evidence="7">Lacks conserved residue(s) required for the propagation of feature annotation.</text>
</comment>